<keyword evidence="1" id="KW-0472">Membrane</keyword>
<feature type="transmembrane region" description="Helical" evidence="1">
    <location>
        <begin position="70"/>
        <end position="88"/>
    </location>
</feature>
<reference evidence="2 3" key="1">
    <citation type="submission" date="2018-10" db="EMBL/GenBank/DDBJ databases">
        <authorList>
            <person name="Chen W.-M."/>
        </authorList>
    </citation>
    <scope>NUCLEOTIDE SEQUENCE [LARGE SCALE GENOMIC DNA]</scope>
    <source>
        <strain evidence="2 3">THS-13</strain>
    </source>
</reference>
<protein>
    <submittedName>
        <fullName evidence="2">DUF962 domain-containing protein</fullName>
    </submittedName>
</protein>
<evidence type="ECO:0000313" key="2">
    <source>
        <dbReference type="EMBL" id="ROH91933.1"/>
    </source>
</evidence>
<dbReference type="InParanoid" id="A0A3N0VGM9"/>
<dbReference type="InterPro" id="IPR009305">
    <property type="entry name" value="Mpo1-like"/>
</dbReference>
<sequence>MKTLHQWLDEYSASHRNPRNKLTHWIGIPLIVFAVWCALKAIPLGNELINPATASIAIFVGYYLLLSWRLAAGMALLSAVFYAGVLSLRDLSGANLIWVAAAIFLVGWVLQFIGHHIEGAKPSFFKDLQFLLIGPLWLLADLYQRFDIPMLGSPRPATVAEGKR</sequence>
<gene>
    <name evidence="2" type="ORF">ED208_06060</name>
</gene>
<evidence type="ECO:0000256" key="1">
    <source>
        <dbReference type="SAM" id="Phobius"/>
    </source>
</evidence>
<dbReference type="GO" id="GO:0046521">
    <property type="term" value="P:sphingoid catabolic process"/>
    <property type="evidence" value="ECO:0007669"/>
    <property type="project" value="TreeGrafter"/>
</dbReference>
<proteinExistence type="predicted"/>
<keyword evidence="3" id="KW-1185">Reference proteome</keyword>
<dbReference type="GO" id="GO:0016020">
    <property type="term" value="C:membrane"/>
    <property type="evidence" value="ECO:0007669"/>
    <property type="project" value="GOC"/>
</dbReference>
<evidence type="ECO:0000313" key="3">
    <source>
        <dbReference type="Proteomes" id="UP000282106"/>
    </source>
</evidence>
<keyword evidence="1" id="KW-0812">Transmembrane</keyword>
<dbReference type="AlphaFoldDB" id="A0A3N0VGM9"/>
<accession>A0A3N0VGM9</accession>
<dbReference type="Pfam" id="PF06127">
    <property type="entry name" value="Mpo1-like"/>
    <property type="match status" value="1"/>
</dbReference>
<keyword evidence="1" id="KW-1133">Transmembrane helix</keyword>
<feature type="transmembrane region" description="Helical" evidence="1">
    <location>
        <begin position="94"/>
        <end position="113"/>
    </location>
</feature>
<dbReference type="PANTHER" id="PTHR28026">
    <property type="entry name" value="DUF962 DOMAIN PROTEIN (AFU_ORTHOLOGUE AFUA_8G05310)"/>
    <property type="match status" value="1"/>
</dbReference>
<organism evidence="2 3">
    <name type="scientific">Stagnimonas aquatica</name>
    <dbReference type="NCBI Taxonomy" id="2689987"/>
    <lineage>
        <taxon>Bacteria</taxon>
        <taxon>Pseudomonadati</taxon>
        <taxon>Pseudomonadota</taxon>
        <taxon>Gammaproteobacteria</taxon>
        <taxon>Nevskiales</taxon>
        <taxon>Nevskiaceae</taxon>
        <taxon>Stagnimonas</taxon>
    </lineage>
</organism>
<dbReference type="RefSeq" id="WP_123210977.1">
    <property type="nucleotide sequence ID" value="NZ_RJVO01000002.1"/>
</dbReference>
<dbReference type="Proteomes" id="UP000282106">
    <property type="component" value="Unassembled WGS sequence"/>
</dbReference>
<feature type="transmembrane region" description="Helical" evidence="1">
    <location>
        <begin position="22"/>
        <end position="42"/>
    </location>
</feature>
<name>A0A3N0VGM9_9GAMM</name>
<dbReference type="PANTHER" id="PTHR28026:SF9">
    <property type="entry name" value="2-HYDROXY-PALMITIC ACID DIOXYGENASE MPO1"/>
    <property type="match status" value="1"/>
</dbReference>
<dbReference type="EMBL" id="RJVO01000002">
    <property type="protein sequence ID" value="ROH91933.1"/>
    <property type="molecule type" value="Genomic_DNA"/>
</dbReference>
<comment type="caution">
    <text evidence="2">The sequence shown here is derived from an EMBL/GenBank/DDBJ whole genome shotgun (WGS) entry which is preliminary data.</text>
</comment>